<keyword evidence="10" id="KW-0460">Magnesium</keyword>
<evidence type="ECO:0000256" key="1">
    <source>
        <dbReference type="ARBA" id="ARBA00004448"/>
    </source>
</evidence>
<keyword evidence="5 18" id="KW-0813">Transport</keyword>
<keyword evidence="9 18" id="KW-0999">Mitochondrion inner membrane</keyword>
<reference evidence="22" key="1">
    <citation type="submission" date="2015-08" db="EMBL/GenBank/DDBJ databases">
        <title>Mitochondrial genomes and implications for higher phylogeny of Neuroptera (Insecta: Neuropteroidea).</title>
        <authorList>
            <person name="Wang Y."/>
            <person name="Liu X."/>
            <person name="Winterton S.L."/>
            <person name="Yang D."/>
        </authorList>
    </citation>
    <scope>NUCLEOTIDE SEQUENCE</scope>
</reference>
<evidence type="ECO:0000256" key="4">
    <source>
        <dbReference type="ARBA" id="ARBA00015946"/>
    </source>
</evidence>
<dbReference type="GO" id="GO:0016491">
    <property type="term" value="F:oxidoreductase activity"/>
    <property type="evidence" value="ECO:0007669"/>
    <property type="project" value="InterPro"/>
</dbReference>
<evidence type="ECO:0000256" key="9">
    <source>
        <dbReference type="ARBA" id="ARBA00022792"/>
    </source>
</evidence>
<dbReference type="SUPFAM" id="SSF81464">
    <property type="entry name" value="Cytochrome c oxidase subunit II-like, transmembrane region"/>
    <property type="match status" value="1"/>
</dbReference>
<evidence type="ECO:0000256" key="10">
    <source>
        <dbReference type="ARBA" id="ARBA00022842"/>
    </source>
</evidence>
<evidence type="ECO:0000256" key="15">
    <source>
        <dbReference type="ARBA" id="ARBA00023128"/>
    </source>
</evidence>
<evidence type="ECO:0000256" key="17">
    <source>
        <dbReference type="ARBA" id="ARBA00049512"/>
    </source>
</evidence>
<feature type="domain" description="Cytochrome oxidase subunit II copper A binding" evidence="20">
    <location>
        <begin position="92"/>
        <end position="225"/>
    </location>
</feature>
<dbReference type="Gene3D" id="2.60.40.420">
    <property type="entry name" value="Cupredoxins - blue copper proteins"/>
    <property type="match status" value="1"/>
</dbReference>
<evidence type="ECO:0000256" key="2">
    <source>
        <dbReference type="ARBA" id="ARBA00007866"/>
    </source>
</evidence>
<dbReference type="SUPFAM" id="SSF49503">
    <property type="entry name" value="Cupredoxins"/>
    <property type="match status" value="1"/>
</dbReference>
<evidence type="ECO:0000256" key="13">
    <source>
        <dbReference type="ARBA" id="ARBA00022989"/>
    </source>
</evidence>
<protein>
    <recommendedName>
        <fullName evidence="4 18">Cytochrome c oxidase subunit 2</fullName>
    </recommendedName>
</protein>
<keyword evidence="11" id="KW-1278">Translocase</keyword>
<dbReference type="FunFam" id="2.60.40.420:FF:000001">
    <property type="entry name" value="Cytochrome c oxidase subunit 2"/>
    <property type="match status" value="1"/>
</dbReference>
<comment type="cofactor">
    <cofactor evidence="18">
        <name>Cu cation</name>
        <dbReference type="ChEBI" id="CHEBI:23378"/>
    </cofactor>
    <text evidence="18">Binds a copper A center.</text>
</comment>
<dbReference type="PANTHER" id="PTHR22888:SF9">
    <property type="entry name" value="CYTOCHROME C OXIDASE SUBUNIT 2"/>
    <property type="match status" value="1"/>
</dbReference>
<dbReference type="InterPro" id="IPR034210">
    <property type="entry name" value="CcO_II_C"/>
</dbReference>
<keyword evidence="16 18" id="KW-0472">Membrane</keyword>
<geneLocation type="mitochondrion" evidence="22"/>
<keyword evidence="12 18" id="KW-0249">Electron transport</keyword>
<feature type="domain" description="Cytochrome oxidase subunit II transmembrane region profile" evidence="21">
    <location>
        <begin position="1"/>
        <end position="91"/>
    </location>
</feature>
<dbReference type="InterPro" id="IPR008972">
    <property type="entry name" value="Cupredoxin"/>
</dbReference>
<dbReference type="Gene3D" id="1.10.287.90">
    <property type="match status" value="1"/>
</dbReference>
<dbReference type="PANTHER" id="PTHR22888">
    <property type="entry name" value="CYTOCHROME C OXIDASE, SUBUNIT II"/>
    <property type="match status" value="1"/>
</dbReference>
<evidence type="ECO:0000313" key="22">
    <source>
        <dbReference type="EMBL" id="AMW67828.1"/>
    </source>
</evidence>
<dbReference type="EMBL" id="KT425072">
    <property type="protein sequence ID" value="AMW67828.1"/>
    <property type="molecule type" value="Genomic_DNA"/>
</dbReference>
<keyword evidence="8 18" id="KW-0479">Metal-binding</keyword>
<dbReference type="InterPro" id="IPR036257">
    <property type="entry name" value="Cyt_c_oxidase_su2_TM_sf"/>
</dbReference>
<evidence type="ECO:0000256" key="7">
    <source>
        <dbReference type="ARBA" id="ARBA00022692"/>
    </source>
</evidence>
<dbReference type="PROSITE" id="PS50857">
    <property type="entry name" value="COX2_CUA"/>
    <property type="match status" value="1"/>
</dbReference>
<evidence type="ECO:0000259" key="20">
    <source>
        <dbReference type="PROSITE" id="PS50857"/>
    </source>
</evidence>
<keyword evidence="15 18" id="KW-0496">Mitochondrion</keyword>
<evidence type="ECO:0000256" key="5">
    <source>
        <dbReference type="ARBA" id="ARBA00022448"/>
    </source>
</evidence>
<evidence type="ECO:0000256" key="6">
    <source>
        <dbReference type="ARBA" id="ARBA00022660"/>
    </source>
</evidence>
<dbReference type="InterPro" id="IPR014222">
    <property type="entry name" value="Cyt_c_oxidase_su2"/>
</dbReference>
<sequence length="228" mass="26351">MATWSKFSLQNSASPLMEQLIFFHDYTLLILTMITILVGYLMLTLFFNKFTNRFLLEGQTIEVIWTILPAIILIFIALPSLRLLYLLDEVDNPSITLKTIGHQWYWSYEYSDFLNIEFDSYMIPSNELNLNNFRLLDVDNRTTLPMNTQIRILVTAADVLHSWTVPALGVKIDATPGRLNQTNFYINRPGLFFGQCSEICGANHSFMPIVIESIPIINFINWIKLNKS</sequence>
<dbReference type="GO" id="GO:0004129">
    <property type="term" value="F:cytochrome-c oxidase activity"/>
    <property type="evidence" value="ECO:0007669"/>
    <property type="project" value="UniProtKB-EC"/>
</dbReference>
<proteinExistence type="inferred from homology"/>
<dbReference type="GO" id="GO:0005743">
    <property type="term" value="C:mitochondrial inner membrane"/>
    <property type="evidence" value="ECO:0007669"/>
    <property type="project" value="UniProtKB-SubCell"/>
</dbReference>
<evidence type="ECO:0000256" key="3">
    <source>
        <dbReference type="ARBA" id="ARBA00011164"/>
    </source>
</evidence>
<evidence type="ECO:0000256" key="18">
    <source>
        <dbReference type="RuleBase" id="RU000457"/>
    </source>
</evidence>
<accession>A0A1S5QY49</accession>
<gene>
    <name evidence="22" type="primary">COII</name>
</gene>
<keyword evidence="6 18" id="KW-0679">Respiratory chain</keyword>
<keyword evidence="7 18" id="KW-0812">Transmembrane</keyword>
<keyword evidence="13 19" id="KW-1133">Transmembrane helix</keyword>
<dbReference type="CDD" id="cd13912">
    <property type="entry name" value="CcO_II_C"/>
    <property type="match status" value="1"/>
</dbReference>
<dbReference type="Pfam" id="PF02790">
    <property type="entry name" value="COX2_TM"/>
    <property type="match status" value="1"/>
</dbReference>
<evidence type="ECO:0000256" key="12">
    <source>
        <dbReference type="ARBA" id="ARBA00022982"/>
    </source>
</evidence>
<evidence type="ECO:0000259" key="21">
    <source>
        <dbReference type="PROSITE" id="PS50999"/>
    </source>
</evidence>
<evidence type="ECO:0000256" key="11">
    <source>
        <dbReference type="ARBA" id="ARBA00022967"/>
    </source>
</evidence>
<dbReference type="PROSITE" id="PS00078">
    <property type="entry name" value="COX2"/>
    <property type="match status" value="1"/>
</dbReference>
<dbReference type="GO" id="GO:0005507">
    <property type="term" value="F:copper ion binding"/>
    <property type="evidence" value="ECO:0007669"/>
    <property type="project" value="InterPro"/>
</dbReference>
<dbReference type="FunFam" id="1.10.287.90:FF:000006">
    <property type="entry name" value="Cytochrome c oxidase subunit 2"/>
    <property type="match status" value="1"/>
</dbReference>
<dbReference type="PROSITE" id="PS50999">
    <property type="entry name" value="COX2_TM"/>
    <property type="match status" value="1"/>
</dbReference>
<comment type="catalytic activity">
    <reaction evidence="17">
        <text>4 Fe(II)-[cytochrome c] + O2 + 8 H(+)(in) = 4 Fe(III)-[cytochrome c] + 2 H2O + 4 H(+)(out)</text>
        <dbReference type="Rhea" id="RHEA:11436"/>
        <dbReference type="Rhea" id="RHEA-COMP:10350"/>
        <dbReference type="Rhea" id="RHEA-COMP:14399"/>
        <dbReference type="ChEBI" id="CHEBI:15377"/>
        <dbReference type="ChEBI" id="CHEBI:15378"/>
        <dbReference type="ChEBI" id="CHEBI:15379"/>
        <dbReference type="ChEBI" id="CHEBI:29033"/>
        <dbReference type="ChEBI" id="CHEBI:29034"/>
        <dbReference type="EC" id="7.1.1.9"/>
    </reaction>
    <physiologicalReaction direction="left-to-right" evidence="17">
        <dbReference type="Rhea" id="RHEA:11437"/>
    </physiologicalReaction>
</comment>
<dbReference type="NCBIfam" id="TIGR02866">
    <property type="entry name" value="CoxB"/>
    <property type="match status" value="1"/>
</dbReference>
<feature type="transmembrane region" description="Helical" evidence="19">
    <location>
        <begin position="21"/>
        <end position="43"/>
    </location>
</feature>
<dbReference type="Pfam" id="PF00116">
    <property type="entry name" value="COX2"/>
    <property type="match status" value="1"/>
</dbReference>
<dbReference type="GO" id="GO:0042773">
    <property type="term" value="P:ATP synthesis coupled electron transport"/>
    <property type="evidence" value="ECO:0007669"/>
    <property type="project" value="TreeGrafter"/>
</dbReference>
<evidence type="ECO:0000256" key="14">
    <source>
        <dbReference type="ARBA" id="ARBA00023008"/>
    </source>
</evidence>
<comment type="function">
    <text evidence="18">Component of the cytochrome c oxidase, the last enzyme in the mitochondrial electron transport chain which drives oxidative phosphorylation. The respiratory chain contains 3 multisubunit complexes succinate dehydrogenase (complex II, CII), ubiquinol-cytochrome c oxidoreductase (cytochrome b-c1 complex, complex III, CIII) and cytochrome c oxidase (complex IV, CIV), that cooperate to transfer electrons derived from NADH and succinate to molecular oxygen, creating an electrochemical gradient over the inner membrane that drives transmembrane transport and the ATP synthase. Cytochrome c oxidase is the component of the respiratory chain that catalyzes the reduction of oxygen to water. Electrons originating from reduced cytochrome c in the intermembrane space (IMS) are transferred via the dinuclear copper A center (CU(A)) of subunit 2 and heme A of subunit 1 to the active site in subunit 1, a binuclear center (BNC) formed by heme A3 and copper B (CU(B)). The BNC reduces molecular oxygen to 2 water molecules using 4 electrons from cytochrome c in the IMS and 4 protons from the mitochondrial matrix.</text>
</comment>
<dbReference type="InterPro" id="IPR011759">
    <property type="entry name" value="Cyt_c_oxidase_su2_TM_dom"/>
</dbReference>
<dbReference type="PRINTS" id="PR01166">
    <property type="entry name" value="CYCOXIDASEII"/>
</dbReference>
<evidence type="ECO:0000256" key="19">
    <source>
        <dbReference type="SAM" id="Phobius"/>
    </source>
</evidence>
<evidence type="ECO:0000256" key="16">
    <source>
        <dbReference type="ARBA" id="ARBA00023136"/>
    </source>
</evidence>
<comment type="subunit">
    <text evidence="3">Component of the cytochrome c oxidase (complex IV, CIV), a multisubunit enzyme composed of a catalytic core of 3 subunits and several supernumerary subunits. The complex exists as a monomer or a dimer and forms supercomplexes (SCs) in the inner mitochondrial membrane with ubiquinol-cytochrome c oxidoreductase (cytochrome b-c1 complex, complex III, CIII).</text>
</comment>
<comment type="similarity">
    <text evidence="2 18">Belongs to the cytochrome c oxidase subunit 2 family.</text>
</comment>
<dbReference type="InterPro" id="IPR002429">
    <property type="entry name" value="CcO_II-like_C"/>
</dbReference>
<keyword evidence="14 18" id="KW-0186">Copper</keyword>
<dbReference type="InterPro" id="IPR001505">
    <property type="entry name" value="Copper_CuA"/>
</dbReference>
<dbReference type="InterPro" id="IPR045187">
    <property type="entry name" value="CcO_II"/>
</dbReference>
<feature type="transmembrane region" description="Helical" evidence="19">
    <location>
        <begin position="63"/>
        <end position="85"/>
    </location>
</feature>
<dbReference type="AlphaFoldDB" id="A0A1S5QY49"/>
<organism evidence="22">
    <name type="scientific">Fontecilla graphicus</name>
    <dbReference type="NCBI Taxonomy" id="375849"/>
    <lineage>
        <taxon>Eukaryota</taxon>
        <taxon>Metazoa</taxon>
        <taxon>Ecdysozoa</taxon>
        <taxon>Arthropoda</taxon>
        <taxon>Hexapoda</taxon>
        <taxon>Insecta</taxon>
        <taxon>Pterygota</taxon>
        <taxon>Neoptera</taxon>
        <taxon>Endopterygota</taxon>
        <taxon>Neuroptera</taxon>
        <taxon>Hemerobiiformia</taxon>
        <taxon>Ithonidae</taxon>
        <taxon>Fontecilla</taxon>
    </lineage>
</organism>
<comment type="subcellular location">
    <subcellularLocation>
        <location evidence="1 18">Mitochondrion inner membrane</location>
        <topology evidence="1 18">Multi-pass membrane protein</topology>
    </subcellularLocation>
</comment>
<evidence type="ECO:0000256" key="8">
    <source>
        <dbReference type="ARBA" id="ARBA00022723"/>
    </source>
</evidence>
<name>A0A1S5QY49_9NEOP</name>